<evidence type="ECO:0000256" key="7">
    <source>
        <dbReference type="ARBA" id="ARBA00052699"/>
    </source>
</evidence>
<keyword evidence="3 8" id="KW-0663">Pyridoxal phosphate</keyword>
<dbReference type="GO" id="GO:0047982">
    <property type="term" value="F:homocysteine desulfhydrase activity"/>
    <property type="evidence" value="ECO:0007669"/>
    <property type="project" value="UniProtKB-EC"/>
</dbReference>
<dbReference type="PIRSF" id="PIRSF001434">
    <property type="entry name" value="CGS"/>
    <property type="match status" value="1"/>
</dbReference>
<reference evidence="9" key="1">
    <citation type="submission" date="2021-11" db="EMBL/GenBank/DDBJ databases">
        <title>Clostridia strains as spoilage organisms.</title>
        <authorList>
            <person name="Wambui J."/>
            <person name="Stevens M.J.A."/>
            <person name="Stephan R."/>
        </authorList>
    </citation>
    <scope>NUCLEOTIDE SEQUENCE</scope>
    <source>
        <strain evidence="9">CF009</strain>
    </source>
</reference>
<dbReference type="FunFam" id="3.40.640.10:FF:000046">
    <property type="entry name" value="Cystathionine gamma-lyase"/>
    <property type="match status" value="1"/>
</dbReference>
<evidence type="ECO:0000256" key="5">
    <source>
        <dbReference type="ARBA" id="ARBA00047199"/>
    </source>
</evidence>
<comment type="cofactor">
    <cofactor evidence="1 8">
        <name>pyridoxal 5'-phosphate</name>
        <dbReference type="ChEBI" id="CHEBI:597326"/>
    </cofactor>
</comment>
<proteinExistence type="inferred from homology"/>
<evidence type="ECO:0000313" key="9">
    <source>
        <dbReference type="EMBL" id="WAG61994.1"/>
    </source>
</evidence>
<organism evidence="9 10">
    <name type="scientific">Clostridium estertheticum</name>
    <dbReference type="NCBI Taxonomy" id="238834"/>
    <lineage>
        <taxon>Bacteria</taxon>
        <taxon>Bacillati</taxon>
        <taxon>Bacillota</taxon>
        <taxon>Clostridia</taxon>
        <taxon>Eubacteriales</taxon>
        <taxon>Clostridiaceae</taxon>
        <taxon>Clostridium</taxon>
    </lineage>
</organism>
<dbReference type="GO" id="GO:0030170">
    <property type="term" value="F:pyridoxal phosphate binding"/>
    <property type="evidence" value="ECO:0007669"/>
    <property type="project" value="InterPro"/>
</dbReference>
<protein>
    <recommendedName>
        <fullName evidence="4">homocysteine desulfhydrase</fullName>
        <ecNumber evidence="4">4.4.1.2</ecNumber>
    </recommendedName>
    <alternativeName>
        <fullName evidence="5">Homocysteine desulfhydrase</fullName>
    </alternativeName>
</protein>
<dbReference type="GO" id="GO:0071269">
    <property type="term" value="P:L-homocysteine biosynthetic process"/>
    <property type="evidence" value="ECO:0007669"/>
    <property type="project" value="TreeGrafter"/>
</dbReference>
<dbReference type="GO" id="GO:0019346">
    <property type="term" value="P:transsulfuration"/>
    <property type="evidence" value="ECO:0007669"/>
    <property type="project" value="InterPro"/>
</dbReference>
<dbReference type="InterPro" id="IPR006235">
    <property type="entry name" value="OAc-hSer/O-AcSer_sulfhydrylase"/>
</dbReference>
<evidence type="ECO:0000256" key="4">
    <source>
        <dbReference type="ARBA" id="ARBA00047175"/>
    </source>
</evidence>
<dbReference type="PANTHER" id="PTHR43797:SF2">
    <property type="entry name" value="HOMOCYSTEINE_CYSTEINE SYNTHASE"/>
    <property type="match status" value="1"/>
</dbReference>
<dbReference type="GO" id="GO:0003961">
    <property type="term" value="F:O-acetylhomoserine aminocarboxypropyltransferase activity"/>
    <property type="evidence" value="ECO:0007669"/>
    <property type="project" value="TreeGrafter"/>
</dbReference>
<evidence type="ECO:0000256" key="3">
    <source>
        <dbReference type="ARBA" id="ARBA00022898"/>
    </source>
</evidence>
<keyword evidence="2" id="KW-0808">Transferase</keyword>
<dbReference type="GO" id="GO:0006535">
    <property type="term" value="P:cysteine biosynthetic process from serine"/>
    <property type="evidence" value="ECO:0007669"/>
    <property type="project" value="TreeGrafter"/>
</dbReference>
<dbReference type="Pfam" id="PF01053">
    <property type="entry name" value="Cys_Met_Meta_PP"/>
    <property type="match status" value="1"/>
</dbReference>
<comment type="catalytic activity">
    <reaction evidence="6">
        <text>L-homocysteine + H2O = 2-oxobutanoate + hydrogen sulfide + NH4(+) + H(+)</text>
        <dbReference type="Rhea" id="RHEA:14501"/>
        <dbReference type="ChEBI" id="CHEBI:15377"/>
        <dbReference type="ChEBI" id="CHEBI:15378"/>
        <dbReference type="ChEBI" id="CHEBI:16763"/>
        <dbReference type="ChEBI" id="CHEBI:28938"/>
        <dbReference type="ChEBI" id="CHEBI:29919"/>
        <dbReference type="ChEBI" id="CHEBI:58199"/>
        <dbReference type="EC" id="4.4.1.2"/>
    </reaction>
    <physiologicalReaction direction="left-to-right" evidence="6">
        <dbReference type="Rhea" id="RHEA:14502"/>
    </physiologicalReaction>
</comment>
<comment type="catalytic activity">
    <reaction evidence="7">
        <text>L-methionine + H2O = methanethiol + 2-oxobutanoate + NH4(+)</text>
        <dbReference type="Rhea" id="RHEA:23800"/>
        <dbReference type="ChEBI" id="CHEBI:15377"/>
        <dbReference type="ChEBI" id="CHEBI:16007"/>
        <dbReference type="ChEBI" id="CHEBI:16763"/>
        <dbReference type="ChEBI" id="CHEBI:28938"/>
        <dbReference type="ChEBI" id="CHEBI:57844"/>
        <dbReference type="EC" id="4.4.1.11"/>
    </reaction>
    <physiologicalReaction direction="left-to-right" evidence="7">
        <dbReference type="Rhea" id="RHEA:23801"/>
    </physiologicalReaction>
</comment>
<evidence type="ECO:0000313" key="10">
    <source>
        <dbReference type="Proteomes" id="UP001164733"/>
    </source>
</evidence>
<dbReference type="GO" id="GO:0018826">
    <property type="term" value="F:methionine gamma-lyase activity"/>
    <property type="evidence" value="ECO:0007669"/>
    <property type="project" value="UniProtKB-EC"/>
</dbReference>
<dbReference type="Proteomes" id="UP001164733">
    <property type="component" value="Chromosome"/>
</dbReference>
<dbReference type="GO" id="GO:0005737">
    <property type="term" value="C:cytoplasm"/>
    <property type="evidence" value="ECO:0007669"/>
    <property type="project" value="TreeGrafter"/>
</dbReference>
<dbReference type="GO" id="GO:0004124">
    <property type="term" value="F:cysteine synthase activity"/>
    <property type="evidence" value="ECO:0007669"/>
    <property type="project" value="TreeGrafter"/>
</dbReference>
<dbReference type="EC" id="4.4.1.2" evidence="4"/>
<evidence type="ECO:0000256" key="6">
    <source>
        <dbReference type="ARBA" id="ARBA00048780"/>
    </source>
</evidence>
<dbReference type="CDD" id="cd00614">
    <property type="entry name" value="CGS_like"/>
    <property type="match status" value="1"/>
</dbReference>
<evidence type="ECO:0000256" key="2">
    <source>
        <dbReference type="ARBA" id="ARBA00022679"/>
    </source>
</evidence>
<accession>A0AA47EKN8</accession>
<dbReference type="RefSeq" id="WP_216121285.1">
    <property type="nucleotide sequence ID" value="NZ_CP086239.1"/>
</dbReference>
<dbReference type="PANTHER" id="PTHR43797">
    <property type="entry name" value="HOMOCYSTEINE/CYSTEINE SYNTHASE"/>
    <property type="match status" value="1"/>
</dbReference>
<gene>
    <name evidence="9" type="ORF">LL038_07050</name>
</gene>
<comment type="similarity">
    <text evidence="8">Belongs to the trans-sulfuration enzymes family.</text>
</comment>
<dbReference type="AlphaFoldDB" id="A0AA47EKN8"/>
<evidence type="ECO:0000256" key="8">
    <source>
        <dbReference type="RuleBase" id="RU362118"/>
    </source>
</evidence>
<dbReference type="InterPro" id="IPR000277">
    <property type="entry name" value="Cys/Met-Metab_PyrdxlP-dep_enz"/>
</dbReference>
<evidence type="ECO:0000256" key="1">
    <source>
        <dbReference type="ARBA" id="ARBA00001933"/>
    </source>
</evidence>
<name>A0AA47EKN8_9CLOT</name>
<sequence length="410" mass="44914">MKFNTKLIHGNLKTDETGATNTPLHLSNAFAHNTAEKLEGIMKGTSMGYAYTRISNPTVTSFERRIASIEVGLTATATASGMSAIYLAIMNIVECGDEIIASSGLFGGTYALLKNLKSYGINVKFLENLDEESLEDVINKNTKIVFGETLGNPKLDVLDIEEVAKVCNKHNVIFIVDSTITTPFLIRPIEYGADIVIHSTSKYINGTSNSIGGIIVDGGSSKYKDIKYKNFNEYSKKFGKMAYTAKLRNTVGKDIGASLAPFNAFLNLTGIETLSLRMREHCSNTLAVAKFLSNNSKVTSVNYPSLPTSKYYNITQKYYKNGASGVLTFRLGSKENAFKFINNLKMIVNITNIGDTKTLIIHPASTICSSNTNVEKEQMGVFDDLLRLSVGIEDIEDILFDIESAINSIN</sequence>
<dbReference type="EMBL" id="CP086239">
    <property type="protein sequence ID" value="WAG61994.1"/>
    <property type="molecule type" value="Genomic_DNA"/>
</dbReference>